<dbReference type="AlphaFoldDB" id="A0A699I7R6"/>
<dbReference type="EMBL" id="BKCJ010235391">
    <property type="protein sequence ID" value="GEZ04743.1"/>
    <property type="molecule type" value="Genomic_DNA"/>
</dbReference>
<name>A0A699I7R6_TANCI</name>
<dbReference type="SUPFAM" id="SSF52317">
    <property type="entry name" value="Class I glutamine amidotransferase-like"/>
    <property type="match status" value="1"/>
</dbReference>
<gene>
    <name evidence="1" type="ORF">Tci_476716</name>
</gene>
<dbReference type="InterPro" id="IPR029062">
    <property type="entry name" value="Class_I_gatase-like"/>
</dbReference>
<organism evidence="1">
    <name type="scientific">Tanacetum cinerariifolium</name>
    <name type="common">Dalmatian daisy</name>
    <name type="synonym">Chrysanthemum cinerariifolium</name>
    <dbReference type="NCBI Taxonomy" id="118510"/>
    <lineage>
        <taxon>Eukaryota</taxon>
        <taxon>Viridiplantae</taxon>
        <taxon>Streptophyta</taxon>
        <taxon>Embryophyta</taxon>
        <taxon>Tracheophyta</taxon>
        <taxon>Spermatophyta</taxon>
        <taxon>Magnoliopsida</taxon>
        <taxon>eudicotyledons</taxon>
        <taxon>Gunneridae</taxon>
        <taxon>Pentapetalae</taxon>
        <taxon>asterids</taxon>
        <taxon>campanulids</taxon>
        <taxon>Asterales</taxon>
        <taxon>Asteraceae</taxon>
        <taxon>Asteroideae</taxon>
        <taxon>Anthemideae</taxon>
        <taxon>Anthemidinae</taxon>
        <taxon>Tanacetum</taxon>
    </lineage>
</organism>
<accession>A0A699I7R6</accession>
<evidence type="ECO:0000313" key="1">
    <source>
        <dbReference type="EMBL" id="GEZ04743.1"/>
    </source>
</evidence>
<reference evidence="1" key="1">
    <citation type="journal article" date="2019" name="Sci. Rep.">
        <title>Draft genome of Tanacetum cinerariifolium, the natural source of mosquito coil.</title>
        <authorList>
            <person name="Yamashiro T."/>
            <person name="Shiraishi A."/>
            <person name="Satake H."/>
            <person name="Nakayama K."/>
        </authorList>
    </citation>
    <scope>NUCLEOTIDE SEQUENCE</scope>
</reference>
<sequence>MEILLSLVLRGEKRGCWEWWTSHGDEAVKTPNGYEPLVGIEGDAFATFECAGRRFYGSQYHREETLNKDLSILAMAALELLKWRYSQTFIYERHTFILSNNEKYKI</sequence>
<proteinExistence type="predicted"/>
<protein>
    <submittedName>
        <fullName evidence="1">Uncharacterized protein</fullName>
    </submittedName>
</protein>
<comment type="caution">
    <text evidence="1">The sequence shown here is derived from an EMBL/GenBank/DDBJ whole genome shotgun (WGS) entry which is preliminary data.</text>
</comment>